<feature type="region of interest" description="Disordered" evidence="1">
    <location>
        <begin position="1"/>
        <end position="88"/>
    </location>
</feature>
<organism evidence="2 3">
    <name type="scientific">Nelumbo nucifera</name>
    <name type="common">Sacred lotus</name>
    <dbReference type="NCBI Taxonomy" id="4432"/>
    <lineage>
        <taxon>Eukaryota</taxon>
        <taxon>Viridiplantae</taxon>
        <taxon>Streptophyta</taxon>
        <taxon>Embryophyta</taxon>
        <taxon>Tracheophyta</taxon>
        <taxon>Spermatophyta</taxon>
        <taxon>Magnoliopsida</taxon>
        <taxon>Proteales</taxon>
        <taxon>Nelumbonaceae</taxon>
        <taxon>Nelumbo</taxon>
    </lineage>
</organism>
<accession>A0A822YY14</accession>
<gene>
    <name evidence="2" type="ORF">HUJ06_008041</name>
</gene>
<evidence type="ECO:0000256" key="1">
    <source>
        <dbReference type="SAM" id="MobiDB-lite"/>
    </source>
</evidence>
<dbReference type="AlphaFoldDB" id="A0A822YY14"/>
<feature type="compositionally biased region" description="Basic and acidic residues" evidence="1">
    <location>
        <begin position="74"/>
        <end position="84"/>
    </location>
</feature>
<reference evidence="2 3" key="1">
    <citation type="journal article" date="2020" name="Mol. Biol. Evol.">
        <title>Distinct Expression and Methylation Patterns for Genes with Different Fates following a Single Whole-Genome Duplication in Flowering Plants.</title>
        <authorList>
            <person name="Shi T."/>
            <person name="Rahmani R.S."/>
            <person name="Gugger P.F."/>
            <person name="Wang M."/>
            <person name="Li H."/>
            <person name="Zhang Y."/>
            <person name="Li Z."/>
            <person name="Wang Q."/>
            <person name="Van de Peer Y."/>
            <person name="Marchal K."/>
            <person name="Chen J."/>
        </authorList>
    </citation>
    <scope>NUCLEOTIDE SEQUENCE [LARGE SCALE GENOMIC DNA]</scope>
    <source>
        <tissue evidence="2">Leaf</tissue>
    </source>
</reference>
<dbReference type="EMBL" id="DUZY01000004">
    <property type="protein sequence ID" value="DAD37400.1"/>
    <property type="molecule type" value="Genomic_DNA"/>
</dbReference>
<feature type="compositionally biased region" description="Low complexity" evidence="1">
    <location>
        <begin position="35"/>
        <end position="54"/>
    </location>
</feature>
<comment type="caution">
    <text evidence="2">The sequence shown here is derived from an EMBL/GenBank/DDBJ whole genome shotgun (WGS) entry which is preliminary data.</text>
</comment>
<evidence type="ECO:0000313" key="3">
    <source>
        <dbReference type="Proteomes" id="UP000607653"/>
    </source>
</evidence>
<sequence length="114" mass="13075">MSPVHHTHERDEVDQFDQACNGHPIYQRKAHQKMSALSPSPEMSRSSSETSPNPRRMNPSEDRMSNASDSPVKQLRDHIIHHDNSGASEEELILYRDHGNTIFDSSRKISRHHP</sequence>
<proteinExistence type="predicted"/>
<feature type="compositionally biased region" description="Basic and acidic residues" evidence="1">
    <location>
        <begin position="1"/>
        <end position="13"/>
    </location>
</feature>
<keyword evidence="3" id="KW-1185">Reference proteome</keyword>
<evidence type="ECO:0000313" key="2">
    <source>
        <dbReference type="EMBL" id="DAD37400.1"/>
    </source>
</evidence>
<protein>
    <submittedName>
        <fullName evidence="2">Uncharacterized protein</fullName>
    </submittedName>
</protein>
<name>A0A822YY14_NELNU</name>
<dbReference type="Proteomes" id="UP000607653">
    <property type="component" value="Unassembled WGS sequence"/>
</dbReference>